<gene>
    <name evidence="1" type="ORF">WKI68_35755</name>
</gene>
<proteinExistence type="predicted"/>
<comment type="caution">
    <text evidence="1">The sequence shown here is derived from an EMBL/GenBank/DDBJ whole genome shotgun (WGS) entry which is preliminary data.</text>
</comment>
<accession>A0ABU8UB64</accession>
<keyword evidence="2" id="KW-1185">Reference proteome</keyword>
<organism evidence="1 2">
    <name type="scientific">Streptomyces caledonius</name>
    <dbReference type="NCBI Taxonomy" id="3134107"/>
    <lineage>
        <taxon>Bacteria</taxon>
        <taxon>Bacillati</taxon>
        <taxon>Actinomycetota</taxon>
        <taxon>Actinomycetes</taxon>
        <taxon>Kitasatosporales</taxon>
        <taxon>Streptomycetaceae</taxon>
        <taxon>Streptomyces</taxon>
    </lineage>
</organism>
<reference evidence="1 2" key="1">
    <citation type="submission" date="2024-03" db="EMBL/GenBank/DDBJ databases">
        <title>Novel Streptomyces species of biotechnological and ecological value are a feature of Machair soil.</title>
        <authorList>
            <person name="Prole J.R."/>
            <person name="Goodfellow M."/>
            <person name="Allenby N."/>
            <person name="Ward A.C."/>
        </authorList>
    </citation>
    <scope>NUCLEOTIDE SEQUENCE [LARGE SCALE GENOMIC DNA]</scope>
    <source>
        <strain evidence="1 2">MS1.HAVA.3</strain>
    </source>
</reference>
<dbReference type="Proteomes" id="UP001382904">
    <property type="component" value="Unassembled WGS sequence"/>
</dbReference>
<evidence type="ECO:0000313" key="1">
    <source>
        <dbReference type="EMBL" id="MEJ8645121.1"/>
    </source>
</evidence>
<evidence type="ECO:0000313" key="2">
    <source>
        <dbReference type="Proteomes" id="UP001382904"/>
    </source>
</evidence>
<protein>
    <submittedName>
        <fullName evidence="1">Uncharacterized protein</fullName>
    </submittedName>
</protein>
<name>A0ABU8UB64_9ACTN</name>
<sequence length="313" mass="34744">MIRTQYYVQGAFGMPFFCGPAELSVLGQWVTADIQLSPLDVLEAIDLVTEAKANPGFAPEDLDGNAHTATISPQGVRVENHYVEHVQGDFTLDDAFRVLVDFWDYCCQANPAKADARRRQYADEHGHDPLAGIRDIQDTAFEIRAGHTAIGARLVGVAADLADAVGEMYPSEAEDAVLVWNQVPIRLTYRYDIAVMLDDLVPLLEEIRRPEFSGTEVFWGSDTFSAEWKLTREGGDLRIRARWHSTLGNHESSLTERGDATVGAEEFVREWAKVLWRIVTDVKTGSVELADDDLLVRAKVLLGDDDDQGHGCP</sequence>
<dbReference type="EMBL" id="JBBKAM010000002">
    <property type="protein sequence ID" value="MEJ8645121.1"/>
    <property type="molecule type" value="Genomic_DNA"/>
</dbReference>